<dbReference type="PRINTS" id="PR00032">
    <property type="entry name" value="HTHARAC"/>
</dbReference>
<dbReference type="PROSITE" id="PS50110">
    <property type="entry name" value="RESPONSE_REGULATORY"/>
    <property type="match status" value="1"/>
</dbReference>
<dbReference type="InterPro" id="IPR001789">
    <property type="entry name" value="Sig_transdc_resp-reg_receiver"/>
</dbReference>
<dbReference type="PANTHER" id="PTHR42713:SF3">
    <property type="entry name" value="TRANSCRIPTIONAL REGULATORY PROTEIN HPTR"/>
    <property type="match status" value="1"/>
</dbReference>
<comment type="caution">
    <text evidence="13">The sequence shown here is derived from an EMBL/GenBank/DDBJ whole genome shotgun (WGS) entry which is preliminary data.</text>
</comment>
<proteinExistence type="predicted"/>
<dbReference type="PROSITE" id="PS00041">
    <property type="entry name" value="HTH_ARAC_FAMILY_1"/>
    <property type="match status" value="1"/>
</dbReference>
<dbReference type="GO" id="GO:0043565">
    <property type="term" value="F:sequence-specific DNA binding"/>
    <property type="evidence" value="ECO:0007669"/>
    <property type="project" value="InterPro"/>
</dbReference>
<feature type="modified residue" description="4-aspartylphosphate" evidence="10">
    <location>
        <position position="59"/>
    </location>
</feature>
<dbReference type="InterPro" id="IPR009057">
    <property type="entry name" value="Homeodomain-like_sf"/>
</dbReference>
<dbReference type="EMBL" id="QSHZ01000028">
    <property type="protein sequence ID" value="RHC53083.1"/>
    <property type="molecule type" value="Genomic_DNA"/>
</dbReference>
<evidence type="ECO:0000256" key="6">
    <source>
        <dbReference type="ARBA" id="ARBA00023015"/>
    </source>
</evidence>
<accession>A0A414AR53</accession>
<feature type="domain" description="Response regulatory" evidence="12">
    <location>
        <begin position="7"/>
        <end position="124"/>
    </location>
</feature>
<evidence type="ECO:0000256" key="2">
    <source>
        <dbReference type="ARBA" id="ARBA00018672"/>
    </source>
</evidence>
<protein>
    <recommendedName>
        <fullName evidence="2">Stage 0 sporulation protein A homolog</fullName>
    </recommendedName>
</protein>
<keyword evidence="6" id="KW-0805">Transcription regulation</keyword>
<keyword evidence="8" id="KW-0804">Transcription</keyword>
<dbReference type="Pfam" id="PF00072">
    <property type="entry name" value="Response_reg"/>
    <property type="match status" value="1"/>
</dbReference>
<dbReference type="GO" id="GO:0000160">
    <property type="term" value="P:phosphorelay signal transduction system"/>
    <property type="evidence" value="ECO:0007669"/>
    <property type="project" value="UniProtKB-KW"/>
</dbReference>
<dbReference type="GO" id="GO:0003700">
    <property type="term" value="F:DNA-binding transcription factor activity"/>
    <property type="evidence" value="ECO:0007669"/>
    <property type="project" value="InterPro"/>
</dbReference>
<comment type="subcellular location">
    <subcellularLocation>
        <location evidence="1">Cytoplasm</location>
    </subcellularLocation>
</comment>
<reference evidence="13 14" key="1">
    <citation type="submission" date="2018-08" db="EMBL/GenBank/DDBJ databases">
        <title>A genome reference for cultivated species of the human gut microbiota.</title>
        <authorList>
            <person name="Zou Y."/>
            <person name="Xue W."/>
            <person name="Luo G."/>
        </authorList>
    </citation>
    <scope>NUCLEOTIDE SEQUENCE [LARGE SCALE GENOMIC DNA]</scope>
    <source>
        <strain evidence="13 14">AM35-14</strain>
    </source>
</reference>
<dbReference type="SUPFAM" id="SSF52172">
    <property type="entry name" value="CheY-like"/>
    <property type="match status" value="1"/>
</dbReference>
<dbReference type="InterPro" id="IPR018062">
    <property type="entry name" value="HTH_AraC-typ_CS"/>
</dbReference>
<evidence type="ECO:0000256" key="7">
    <source>
        <dbReference type="ARBA" id="ARBA00023125"/>
    </source>
</evidence>
<organism evidence="13 14">
    <name type="scientific">Enterocloster bolteae</name>
    <dbReference type="NCBI Taxonomy" id="208479"/>
    <lineage>
        <taxon>Bacteria</taxon>
        <taxon>Bacillati</taxon>
        <taxon>Bacillota</taxon>
        <taxon>Clostridia</taxon>
        <taxon>Lachnospirales</taxon>
        <taxon>Lachnospiraceae</taxon>
        <taxon>Enterocloster</taxon>
    </lineage>
</organism>
<evidence type="ECO:0000256" key="5">
    <source>
        <dbReference type="ARBA" id="ARBA00023012"/>
    </source>
</evidence>
<keyword evidence="3" id="KW-0963">Cytoplasm</keyword>
<evidence type="ECO:0000256" key="10">
    <source>
        <dbReference type="PROSITE-ProRule" id="PRU00169"/>
    </source>
</evidence>
<dbReference type="CDD" id="cd17536">
    <property type="entry name" value="REC_YesN-like"/>
    <property type="match status" value="1"/>
</dbReference>
<evidence type="ECO:0000256" key="3">
    <source>
        <dbReference type="ARBA" id="ARBA00022490"/>
    </source>
</evidence>
<comment type="function">
    <text evidence="9">May play the central regulatory role in sporulation. It may be an element of the effector pathway responsible for the activation of sporulation genes in response to nutritional stress. Spo0A may act in concert with spo0H (a sigma factor) to control the expression of some genes that are critical to the sporulation process.</text>
</comment>
<evidence type="ECO:0000313" key="14">
    <source>
        <dbReference type="Proteomes" id="UP000283975"/>
    </source>
</evidence>
<evidence type="ECO:0000256" key="1">
    <source>
        <dbReference type="ARBA" id="ARBA00004496"/>
    </source>
</evidence>
<keyword evidence="7" id="KW-0238">DNA-binding</keyword>
<dbReference type="InterPro" id="IPR018060">
    <property type="entry name" value="HTH_AraC"/>
</dbReference>
<dbReference type="InterPro" id="IPR051552">
    <property type="entry name" value="HptR"/>
</dbReference>
<dbReference type="Proteomes" id="UP000283975">
    <property type="component" value="Unassembled WGS sequence"/>
</dbReference>
<dbReference type="Gene3D" id="3.40.50.2300">
    <property type="match status" value="1"/>
</dbReference>
<dbReference type="InterPro" id="IPR020449">
    <property type="entry name" value="Tscrpt_reg_AraC-type_HTH"/>
</dbReference>
<dbReference type="Gene3D" id="1.10.10.60">
    <property type="entry name" value="Homeodomain-like"/>
    <property type="match status" value="2"/>
</dbReference>
<dbReference type="SUPFAM" id="SSF46689">
    <property type="entry name" value="Homeodomain-like"/>
    <property type="match status" value="2"/>
</dbReference>
<evidence type="ECO:0000313" key="13">
    <source>
        <dbReference type="EMBL" id="RHC53083.1"/>
    </source>
</evidence>
<evidence type="ECO:0000259" key="11">
    <source>
        <dbReference type="PROSITE" id="PS01124"/>
    </source>
</evidence>
<sequence>MLTEKMKVLIADDEYLICELIKKMICWEELGLEFTGFAHNGQELLQKIQEHRPAIVITDISMPVMDGIELIRQTRYLNIPCRFIIVSGYKQFEYAHNALKYAVDDYILKPISETELNQALKKILEELRQHPVSGSEDLCAVHTEHPGKSFFLKRIIWEIQDSSITLDHVTEEYGIDFKPGLFRILCIKLDFDNQGADNPDHMGSLNKKLISMFHEDLADLCYQTLSCVEDNTICFGVNYPVMADIRFQACLTEFYQKAYNLLDMFAGLKITIGAGAAYSEVSSFSRSYKDATDALYYRILAGCGQILFWEKTAPVPHLSREEKEAYLHQFRKAVESVHFADFMATLNQLFFKPKHLFPLFDVISMMQDICQMLIHMDISLEQGDLSLDYLSTQIHYAIDNALSLEALKAAVAEPVSYIFENIHKAVQAQNARPVRTVLRYIEEHYADSIRLEDAALLVSLSPAYLSNIFKKETGENFVDYLNSYRIEHAKTKLKDSNLSVNEISYSVGFQDARYFSKLFKKYVGITPKDYRKIYS</sequence>
<dbReference type="SMART" id="SM00342">
    <property type="entry name" value="HTH_ARAC"/>
    <property type="match status" value="1"/>
</dbReference>
<dbReference type="Pfam" id="PF12833">
    <property type="entry name" value="HTH_18"/>
    <property type="match status" value="1"/>
</dbReference>
<dbReference type="GO" id="GO:0005737">
    <property type="term" value="C:cytoplasm"/>
    <property type="evidence" value="ECO:0007669"/>
    <property type="project" value="UniProtKB-SubCell"/>
</dbReference>
<evidence type="ECO:0000256" key="8">
    <source>
        <dbReference type="ARBA" id="ARBA00023163"/>
    </source>
</evidence>
<dbReference type="AlphaFoldDB" id="A0A414AR53"/>
<feature type="domain" description="HTH araC/xylS-type" evidence="11">
    <location>
        <begin position="435"/>
        <end position="533"/>
    </location>
</feature>
<evidence type="ECO:0000256" key="4">
    <source>
        <dbReference type="ARBA" id="ARBA00022553"/>
    </source>
</evidence>
<dbReference type="SMART" id="SM00448">
    <property type="entry name" value="REC"/>
    <property type="match status" value="1"/>
</dbReference>
<dbReference type="PROSITE" id="PS01124">
    <property type="entry name" value="HTH_ARAC_FAMILY_2"/>
    <property type="match status" value="1"/>
</dbReference>
<keyword evidence="4 10" id="KW-0597">Phosphoprotein</keyword>
<dbReference type="InterPro" id="IPR011006">
    <property type="entry name" value="CheY-like_superfamily"/>
</dbReference>
<dbReference type="RefSeq" id="WP_119205541.1">
    <property type="nucleotide sequence ID" value="NZ_CAURXV010000029.1"/>
</dbReference>
<evidence type="ECO:0000259" key="12">
    <source>
        <dbReference type="PROSITE" id="PS50110"/>
    </source>
</evidence>
<gene>
    <name evidence="13" type="ORF">DW839_22400</name>
</gene>
<name>A0A414AR53_9FIRM</name>
<dbReference type="PANTHER" id="PTHR42713">
    <property type="entry name" value="HISTIDINE KINASE-RELATED"/>
    <property type="match status" value="1"/>
</dbReference>
<evidence type="ECO:0000256" key="9">
    <source>
        <dbReference type="ARBA" id="ARBA00024867"/>
    </source>
</evidence>
<keyword evidence="5" id="KW-0902">Two-component regulatory system</keyword>